<evidence type="ECO:0000313" key="4">
    <source>
        <dbReference type="Proteomes" id="UP001156921"/>
    </source>
</evidence>
<dbReference type="Proteomes" id="UP001156921">
    <property type="component" value="Unassembled WGS sequence"/>
</dbReference>
<reference evidence="4" key="1">
    <citation type="journal article" date="2019" name="Int. J. Syst. Evol. Microbiol.">
        <title>The Global Catalogue of Microorganisms (GCM) 10K type strain sequencing project: providing services to taxonomists for standard genome sequencing and annotation.</title>
        <authorList>
            <consortium name="The Broad Institute Genomics Platform"/>
            <consortium name="The Broad Institute Genome Sequencing Center for Infectious Disease"/>
            <person name="Wu L."/>
            <person name="Ma J."/>
        </authorList>
    </citation>
    <scope>NUCLEOTIDE SEQUENCE [LARGE SCALE GENOMIC DNA]</scope>
    <source>
        <strain evidence="4">NBRC 110107</strain>
    </source>
</reference>
<evidence type="ECO:0000256" key="2">
    <source>
        <dbReference type="SAM" id="SignalP"/>
    </source>
</evidence>
<dbReference type="EMBL" id="BSOY01000002">
    <property type="protein sequence ID" value="GLS00216.1"/>
    <property type="molecule type" value="Genomic_DNA"/>
</dbReference>
<feature type="region of interest" description="Disordered" evidence="1">
    <location>
        <begin position="59"/>
        <end position="84"/>
    </location>
</feature>
<accession>A0ABQ6BE34</accession>
<evidence type="ECO:0000256" key="1">
    <source>
        <dbReference type="SAM" id="MobiDB-lite"/>
    </source>
</evidence>
<gene>
    <name evidence="3" type="ORF">GCM10007859_02200</name>
</gene>
<keyword evidence="4" id="KW-1185">Reference proteome</keyword>
<feature type="chain" id="PRO_5046142008" evidence="2">
    <location>
        <begin position="26"/>
        <end position="186"/>
    </location>
</feature>
<sequence>MFRLSHILIASAATAVAFAATPVLAQSYSVPGSFTPNGHVETFGIEGTRAAGALGLDATTPTRIESSRREMNRGRRGGDRGFRDDMNRTETLQYAERVIRRAGFVCQVLDAAVVARSNAFAPFVEVNCSEGGGLVVSDTSPLQWVDCLDIPAEGYEVTHNNVLSRCQLPGNVAAVAPAPQNGSANN</sequence>
<protein>
    <submittedName>
        <fullName evidence="3">Uncharacterized protein</fullName>
    </submittedName>
</protein>
<feature type="compositionally biased region" description="Basic and acidic residues" evidence="1">
    <location>
        <begin position="65"/>
        <end position="84"/>
    </location>
</feature>
<proteinExistence type="predicted"/>
<comment type="caution">
    <text evidence="3">The sequence shown here is derived from an EMBL/GenBank/DDBJ whole genome shotgun (WGS) entry which is preliminary data.</text>
</comment>
<feature type="signal peptide" evidence="2">
    <location>
        <begin position="1"/>
        <end position="25"/>
    </location>
</feature>
<name>A0ABQ6BE34_9CAUL</name>
<evidence type="ECO:0000313" key="3">
    <source>
        <dbReference type="EMBL" id="GLS00216.1"/>
    </source>
</evidence>
<dbReference type="RefSeq" id="WP_284220214.1">
    <property type="nucleotide sequence ID" value="NZ_BSOY01000002.1"/>
</dbReference>
<keyword evidence="2" id="KW-0732">Signal</keyword>
<organism evidence="3 4">
    <name type="scientific">Brevundimonas denitrificans</name>
    <dbReference type="NCBI Taxonomy" id="1443434"/>
    <lineage>
        <taxon>Bacteria</taxon>
        <taxon>Pseudomonadati</taxon>
        <taxon>Pseudomonadota</taxon>
        <taxon>Alphaproteobacteria</taxon>
        <taxon>Caulobacterales</taxon>
        <taxon>Caulobacteraceae</taxon>
        <taxon>Brevundimonas</taxon>
    </lineage>
</organism>